<evidence type="ECO:0000313" key="2">
    <source>
        <dbReference type="EMBL" id="RIJ31054.1"/>
    </source>
</evidence>
<gene>
    <name evidence="2" type="ORF">D1222_01945</name>
</gene>
<evidence type="ECO:0000313" key="3">
    <source>
        <dbReference type="Proteomes" id="UP000265845"/>
    </source>
</evidence>
<protein>
    <submittedName>
        <fullName evidence="2">Uncharacterized protein</fullName>
    </submittedName>
</protein>
<accession>A0A399RL94</accession>
<name>A0A399RL94_9PROT</name>
<feature type="region of interest" description="Disordered" evidence="1">
    <location>
        <begin position="57"/>
        <end position="85"/>
    </location>
</feature>
<dbReference type="AlphaFoldDB" id="A0A399RL94"/>
<dbReference type="OrthoDB" id="9910816at2"/>
<sequence>MAITLPQDIQDLEIPPGMDARGGDLSARETFERAQKADFAARDAQQLFERQISGATELTGEQANTASAAHTAQRDAEEKAKRKQSSDTLEMQLLLATQHLQDYEAGLAQQYGEDFDLDLLGELAEKGYFTDEQYAEFASIEDIEARRVAIAEAIQEGIDSGRIDPADLKNHPWAQEWLEKHERVADIRKMQAENALEGNYNRETMASAMDQALTGEGEQNAEIAEKIEDDIVAEDQGAQQVSEVQSFSSPPPILI</sequence>
<evidence type="ECO:0000256" key="1">
    <source>
        <dbReference type="SAM" id="MobiDB-lite"/>
    </source>
</evidence>
<organism evidence="2 3">
    <name type="scientific">Henriciella algicola</name>
    <dbReference type="NCBI Taxonomy" id="1608422"/>
    <lineage>
        <taxon>Bacteria</taxon>
        <taxon>Pseudomonadati</taxon>
        <taxon>Pseudomonadota</taxon>
        <taxon>Alphaproteobacteria</taxon>
        <taxon>Hyphomonadales</taxon>
        <taxon>Hyphomonadaceae</taxon>
        <taxon>Henriciella</taxon>
    </lineage>
</organism>
<feature type="compositionally biased region" description="Polar residues" evidence="1">
    <location>
        <begin position="57"/>
        <end position="70"/>
    </location>
</feature>
<dbReference type="EMBL" id="QWGA01000003">
    <property type="protein sequence ID" value="RIJ31054.1"/>
    <property type="molecule type" value="Genomic_DNA"/>
</dbReference>
<keyword evidence="3" id="KW-1185">Reference proteome</keyword>
<comment type="caution">
    <text evidence="2">The sequence shown here is derived from an EMBL/GenBank/DDBJ whole genome shotgun (WGS) entry which is preliminary data.</text>
</comment>
<feature type="region of interest" description="Disordered" evidence="1">
    <location>
        <begin position="1"/>
        <end position="24"/>
    </location>
</feature>
<feature type="region of interest" description="Disordered" evidence="1">
    <location>
        <begin position="236"/>
        <end position="255"/>
    </location>
</feature>
<dbReference type="Proteomes" id="UP000265845">
    <property type="component" value="Unassembled WGS sequence"/>
</dbReference>
<reference evidence="2 3" key="1">
    <citation type="submission" date="2018-08" db="EMBL/GenBank/DDBJ databases">
        <title>Henriciella mobilis sp. nov., isolated from seawater.</title>
        <authorList>
            <person name="Cheng H."/>
            <person name="Wu Y.-H."/>
            <person name="Xu X.-W."/>
            <person name="Guo L.-L."/>
        </authorList>
    </citation>
    <scope>NUCLEOTIDE SEQUENCE [LARGE SCALE GENOMIC DNA]</scope>
    <source>
        <strain evidence="2 3">CCUG67844</strain>
    </source>
</reference>
<proteinExistence type="predicted"/>
<feature type="compositionally biased region" description="Polar residues" evidence="1">
    <location>
        <begin position="237"/>
        <end position="248"/>
    </location>
</feature>
<dbReference type="RefSeq" id="WP_119452554.1">
    <property type="nucleotide sequence ID" value="NZ_QWGA01000003.1"/>
</dbReference>